<dbReference type="Proteomes" id="UP000886812">
    <property type="component" value="Unassembled WGS sequence"/>
</dbReference>
<feature type="binding site" evidence="4">
    <location>
        <begin position="53"/>
        <end position="56"/>
    </location>
    <ligand>
        <name>substrate</name>
    </ligand>
</feature>
<dbReference type="CDD" id="cd05213">
    <property type="entry name" value="NAD_bind_Glutamyl_tRNA_reduct"/>
    <property type="match status" value="1"/>
</dbReference>
<feature type="binding site" evidence="4">
    <location>
        <begin position="116"/>
        <end position="118"/>
    </location>
    <ligand>
        <name>substrate</name>
    </ligand>
</feature>
<dbReference type="InterPro" id="IPR000343">
    <property type="entry name" value="4pyrrol_synth_GluRdtase"/>
</dbReference>
<comment type="catalytic activity">
    <reaction evidence="4">
        <text>(S)-4-amino-5-oxopentanoate + tRNA(Glu) + NADP(+) = L-glutamyl-tRNA(Glu) + NADPH + H(+)</text>
        <dbReference type="Rhea" id="RHEA:12344"/>
        <dbReference type="Rhea" id="RHEA-COMP:9663"/>
        <dbReference type="Rhea" id="RHEA-COMP:9680"/>
        <dbReference type="ChEBI" id="CHEBI:15378"/>
        <dbReference type="ChEBI" id="CHEBI:57501"/>
        <dbReference type="ChEBI" id="CHEBI:57783"/>
        <dbReference type="ChEBI" id="CHEBI:58349"/>
        <dbReference type="ChEBI" id="CHEBI:78442"/>
        <dbReference type="ChEBI" id="CHEBI:78520"/>
        <dbReference type="EC" id="1.2.1.70"/>
    </reaction>
</comment>
<dbReference type="Pfam" id="PF01488">
    <property type="entry name" value="Shikimate_DH"/>
    <property type="match status" value="1"/>
</dbReference>
<comment type="miscellaneous">
    <text evidence="4">During catalysis, the active site Cys acts as a nucleophile attacking the alpha-carbonyl group of tRNA-bound glutamate with the formation of a thioester intermediate between enzyme and glutamate, and the concomitant release of tRNA(Glu). The thioester intermediate is finally reduced by direct hydride transfer from NADPH, to form the product GSA.</text>
</comment>
<feature type="binding site" evidence="4">
    <location>
        <position position="111"/>
    </location>
    <ligand>
        <name>substrate</name>
    </ligand>
</feature>
<name>A0A9D1NJW1_9BACT</name>
<dbReference type="GO" id="GO:0008883">
    <property type="term" value="F:glutamyl-tRNA reductase activity"/>
    <property type="evidence" value="ECO:0007669"/>
    <property type="project" value="UniProtKB-UniRule"/>
</dbReference>
<reference evidence="7" key="2">
    <citation type="journal article" date="2021" name="PeerJ">
        <title>Extensive microbial diversity within the chicken gut microbiome revealed by metagenomics and culture.</title>
        <authorList>
            <person name="Gilroy R."/>
            <person name="Ravi A."/>
            <person name="Getino M."/>
            <person name="Pursley I."/>
            <person name="Horton D.L."/>
            <person name="Alikhan N.F."/>
            <person name="Baker D."/>
            <person name="Gharbi K."/>
            <person name="Hall N."/>
            <person name="Watson M."/>
            <person name="Adriaenssens E.M."/>
            <person name="Foster-Nyarko E."/>
            <person name="Jarju S."/>
            <person name="Secka A."/>
            <person name="Antonio M."/>
            <person name="Oren A."/>
            <person name="Chaudhuri R.R."/>
            <person name="La Ragione R."/>
            <person name="Hildebrand F."/>
            <person name="Pallen M.J."/>
        </authorList>
    </citation>
    <scope>NUCLEOTIDE SEQUENCE</scope>
    <source>
        <strain evidence="7">10669</strain>
    </source>
</reference>
<dbReference type="InterPro" id="IPR036291">
    <property type="entry name" value="NAD(P)-bd_dom_sf"/>
</dbReference>
<dbReference type="NCBIfam" id="TIGR01035">
    <property type="entry name" value="hemA"/>
    <property type="match status" value="1"/>
</dbReference>
<dbReference type="InterPro" id="IPR006151">
    <property type="entry name" value="Shikm_DH/Glu-tRNA_Rdtase"/>
</dbReference>
<dbReference type="PROSITE" id="PS00747">
    <property type="entry name" value="GLUTR"/>
    <property type="match status" value="1"/>
</dbReference>
<sequence length="340" mass="36197">MNVPRSRLFALSCNFRTAPLPVLERLSVPRERLARLYAEGAFSAFEECVALSTCNRVELYVAGTDAPAEKAAAALAKISGLAPEEILRSAATFFDAEAARHLFEVAAGLDSRMVGEAEILGQVKQAYETALAAGTPGAALNRVFQKSFQAAKWARANTGIAAGQVSVGNVAVELASRVFGDLSRCVVLVVGTGEAGRKTAQAFISRGAGTVLAASRSFERARAFAAEIGAGAVAPDALSSRAVRADIVVGCAGVSEPLLSESALREILRSRAGRPLFLIDLGMPRNFPAGVESDELWLYGLEDLAEIADENLSAREREAEVCREELARRARRVFEGLEKR</sequence>
<feature type="domain" description="Glutamyl-tRNA reductase N-terminal" evidence="6">
    <location>
        <begin position="12"/>
        <end position="158"/>
    </location>
</feature>
<evidence type="ECO:0000313" key="7">
    <source>
        <dbReference type="EMBL" id="HIV03862.1"/>
    </source>
</evidence>
<evidence type="ECO:0000256" key="3">
    <source>
        <dbReference type="ARBA" id="ARBA00023244"/>
    </source>
</evidence>
<comment type="domain">
    <text evidence="4">Possesses an unusual extended V-shaped dimeric structure with each monomer consisting of three distinct domains arranged along a curved 'spinal' alpha-helix. The N-terminal catalytic domain specifically recognizes the glutamate moiety of the substrate. The second domain is the NADPH-binding domain, and the third C-terminal domain is responsible for dimerization.</text>
</comment>
<protein>
    <recommendedName>
        <fullName evidence="4">Glutamyl-tRNA reductase</fullName>
        <shortName evidence="4">GluTR</shortName>
        <ecNumber evidence="4">1.2.1.70</ecNumber>
    </recommendedName>
</protein>
<feature type="domain" description="Quinate/shikimate 5-dehydrogenase/glutamyl-tRNA reductase" evidence="5">
    <location>
        <begin position="173"/>
        <end position="307"/>
    </location>
</feature>
<dbReference type="EC" id="1.2.1.70" evidence="4"/>
<dbReference type="PANTHER" id="PTHR43013:SF1">
    <property type="entry name" value="GLUTAMYL-TRNA REDUCTASE"/>
    <property type="match status" value="1"/>
</dbReference>
<dbReference type="SUPFAM" id="SSF51735">
    <property type="entry name" value="NAD(P)-binding Rossmann-fold domains"/>
    <property type="match status" value="1"/>
</dbReference>
<evidence type="ECO:0000313" key="8">
    <source>
        <dbReference type="Proteomes" id="UP000886812"/>
    </source>
</evidence>
<gene>
    <name evidence="4 7" type="primary">hemA</name>
    <name evidence="7" type="ORF">IAC75_01780</name>
</gene>
<dbReference type="GO" id="GO:0019353">
    <property type="term" value="P:protoporphyrinogen IX biosynthetic process from glutamate"/>
    <property type="evidence" value="ECO:0007669"/>
    <property type="project" value="TreeGrafter"/>
</dbReference>
<dbReference type="AlphaFoldDB" id="A0A9D1NJW1"/>
<comment type="function">
    <text evidence="4">Catalyzes the NADPH-dependent reduction of glutamyl-tRNA(Glu) to glutamate 1-semialdehyde (GSA).</text>
</comment>
<dbReference type="InterPro" id="IPR036343">
    <property type="entry name" value="GluRdtase_N_sf"/>
</dbReference>
<dbReference type="PANTHER" id="PTHR43013">
    <property type="entry name" value="GLUTAMYL-TRNA REDUCTASE"/>
    <property type="match status" value="1"/>
</dbReference>
<organism evidence="7 8">
    <name type="scientific">Candidatus Spyradosoma merdigallinarum</name>
    <dbReference type="NCBI Taxonomy" id="2840950"/>
    <lineage>
        <taxon>Bacteria</taxon>
        <taxon>Pseudomonadati</taxon>
        <taxon>Verrucomicrobiota</taxon>
        <taxon>Opitutia</taxon>
        <taxon>Opitutia incertae sedis</taxon>
        <taxon>Candidatus Spyradosoma</taxon>
    </lineage>
</organism>
<comment type="similarity">
    <text evidence="4">Belongs to the glutamyl-tRNA reductase family.</text>
</comment>
<reference evidence="7" key="1">
    <citation type="submission" date="2020-10" db="EMBL/GenBank/DDBJ databases">
        <authorList>
            <person name="Gilroy R."/>
        </authorList>
    </citation>
    <scope>NUCLEOTIDE SEQUENCE</scope>
    <source>
        <strain evidence="7">10669</strain>
    </source>
</reference>
<evidence type="ECO:0000256" key="4">
    <source>
        <dbReference type="HAMAP-Rule" id="MF_00087"/>
    </source>
</evidence>
<comment type="subunit">
    <text evidence="4">Homodimer.</text>
</comment>
<comment type="pathway">
    <text evidence="4">Porphyrin-containing compound metabolism; protoporphyrin-IX biosynthesis; 5-aminolevulinate from L-glutamyl-tRNA(Glu): step 1/2.</text>
</comment>
<dbReference type="GO" id="GO:0050661">
    <property type="term" value="F:NADP binding"/>
    <property type="evidence" value="ECO:0007669"/>
    <property type="project" value="InterPro"/>
</dbReference>
<accession>A0A9D1NJW1</accession>
<keyword evidence="3 4" id="KW-0627">Porphyrin biosynthesis</keyword>
<evidence type="ECO:0000259" key="6">
    <source>
        <dbReference type="Pfam" id="PF05201"/>
    </source>
</evidence>
<dbReference type="InterPro" id="IPR015895">
    <property type="entry name" value="4pyrrol_synth_GluRdtase_N"/>
</dbReference>
<dbReference type="Gene3D" id="3.30.460.30">
    <property type="entry name" value="Glutamyl-tRNA reductase, N-terminal domain"/>
    <property type="match status" value="1"/>
</dbReference>
<feature type="binding site" evidence="4">
    <location>
        <begin position="191"/>
        <end position="196"/>
    </location>
    <ligand>
        <name>NADP(+)</name>
        <dbReference type="ChEBI" id="CHEBI:58349"/>
    </ligand>
</feature>
<proteinExistence type="inferred from homology"/>
<evidence type="ECO:0000259" key="5">
    <source>
        <dbReference type="Pfam" id="PF01488"/>
    </source>
</evidence>
<dbReference type="Gene3D" id="3.40.50.720">
    <property type="entry name" value="NAD(P)-binding Rossmann-like Domain"/>
    <property type="match status" value="1"/>
</dbReference>
<dbReference type="Pfam" id="PF05201">
    <property type="entry name" value="GlutR_N"/>
    <property type="match status" value="1"/>
</dbReference>
<dbReference type="EMBL" id="DVOG01000049">
    <property type="protein sequence ID" value="HIV03862.1"/>
    <property type="molecule type" value="Genomic_DNA"/>
</dbReference>
<keyword evidence="2 4" id="KW-0560">Oxidoreductase</keyword>
<evidence type="ECO:0000256" key="1">
    <source>
        <dbReference type="ARBA" id="ARBA00022857"/>
    </source>
</evidence>
<comment type="caution">
    <text evidence="7">The sequence shown here is derived from an EMBL/GenBank/DDBJ whole genome shotgun (WGS) entry which is preliminary data.</text>
</comment>
<dbReference type="SUPFAM" id="SSF69742">
    <property type="entry name" value="Glutamyl tRNA-reductase catalytic, N-terminal domain"/>
    <property type="match status" value="1"/>
</dbReference>
<feature type="site" description="Important for activity" evidence="4">
    <location>
        <position position="101"/>
    </location>
</feature>
<feature type="binding site" evidence="4">
    <location>
        <position position="122"/>
    </location>
    <ligand>
        <name>substrate</name>
    </ligand>
</feature>
<evidence type="ECO:0000256" key="2">
    <source>
        <dbReference type="ARBA" id="ARBA00023002"/>
    </source>
</evidence>
<dbReference type="FunFam" id="3.30.460.30:FF:000001">
    <property type="entry name" value="Glutamyl-tRNA reductase"/>
    <property type="match status" value="1"/>
</dbReference>
<dbReference type="InterPro" id="IPR018214">
    <property type="entry name" value="GluRdtase_CS"/>
</dbReference>
<feature type="active site" description="Nucleophile" evidence="4">
    <location>
        <position position="54"/>
    </location>
</feature>
<keyword evidence="1 4" id="KW-0521">NADP</keyword>
<dbReference type="HAMAP" id="MF_00087">
    <property type="entry name" value="Glu_tRNA_reductase"/>
    <property type="match status" value="1"/>
</dbReference>